<dbReference type="RefSeq" id="WP_103561558.1">
    <property type="nucleotide sequence ID" value="NZ_MTBP01000001.1"/>
</dbReference>
<gene>
    <name evidence="4" type="ORF">BTM25_10180</name>
</gene>
<dbReference type="PANTHER" id="PTHR43710">
    <property type="entry name" value="2-HYDROXYACYL-COA LYASE"/>
    <property type="match status" value="1"/>
</dbReference>
<dbReference type="InterPro" id="IPR002880">
    <property type="entry name" value="Pyrv_Fd/Flavodoxin_OxRdtase_N"/>
</dbReference>
<proteinExistence type="predicted"/>
<dbReference type="PANTHER" id="PTHR43710:SF6">
    <property type="entry name" value="INDOLEPYRUVATE OXIDOREDUCTASE SUBUNIT IORA"/>
    <property type="match status" value="1"/>
</dbReference>
<feature type="domain" description="Thiamine pyrophosphate enzyme TPP-binding" evidence="3">
    <location>
        <begin position="371"/>
        <end position="438"/>
    </location>
</feature>
<dbReference type="CDD" id="cd07034">
    <property type="entry name" value="TPP_PYR_PFOR_IOR-alpha_like"/>
    <property type="match status" value="1"/>
</dbReference>
<dbReference type="GO" id="GO:0030976">
    <property type="term" value="F:thiamine pyrophosphate binding"/>
    <property type="evidence" value="ECO:0007669"/>
    <property type="project" value="InterPro"/>
</dbReference>
<evidence type="ECO:0000259" key="3">
    <source>
        <dbReference type="Pfam" id="PF02775"/>
    </source>
</evidence>
<dbReference type="InterPro" id="IPR011766">
    <property type="entry name" value="TPP_enzyme_TPP-bd"/>
</dbReference>
<comment type="caution">
    <text evidence="4">The sequence shown here is derived from an EMBL/GenBank/DDBJ whole genome shotgun (WGS) entry which is preliminary data.</text>
</comment>
<keyword evidence="1" id="KW-0479">Metal-binding</keyword>
<dbReference type="EMBL" id="MTBP01000001">
    <property type="protein sequence ID" value="POM26616.1"/>
    <property type="molecule type" value="Genomic_DNA"/>
</dbReference>
<dbReference type="GO" id="GO:0000287">
    <property type="term" value="F:magnesium ion binding"/>
    <property type="evidence" value="ECO:0007669"/>
    <property type="project" value="UniProtKB-ARBA"/>
</dbReference>
<keyword evidence="5" id="KW-1185">Reference proteome</keyword>
<dbReference type="SUPFAM" id="SSF52518">
    <property type="entry name" value="Thiamin diphosphate-binding fold (THDP-binding)"/>
    <property type="match status" value="2"/>
</dbReference>
<dbReference type="Pfam" id="PF02775">
    <property type="entry name" value="TPP_enzyme_C"/>
    <property type="match status" value="1"/>
</dbReference>
<dbReference type="InterPro" id="IPR029061">
    <property type="entry name" value="THDP-binding"/>
</dbReference>
<dbReference type="InterPro" id="IPR045025">
    <property type="entry name" value="HACL1-like"/>
</dbReference>
<evidence type="ECO:0000256" key="2">
    <source>
        <dbReference type="ARBA" id="ARBA00023002"/>
    </source>
</evidence>
<dbReference type="GO" id="GO:0016491">
    <property type="term" value="F:oxidoreductase activity"/>
    <property type="evidence" value="ECO:0007669"/>
    <property type="project" value="UniProtKB-KW"/>
</dbReference>
<sequence>MEPPTTPATCLDVAAAVAGATGRVLAVAGRPVTHLAETLSDLPDFEWAVGEKSAVESAVGLSAAGVRSCAVMKHNGLAAALDPLANAAVHGIGAGLVVVSGDDLDAAASTTLNDSRALGRLAGLPVLDPAGAGDARAAVRDAFLLSERTGVPVIVRVTSALHADCGDGRLRARPGPADAGGRVDRTVAHRLTKLGRHQHRRLVVQPAVQAELDGHTTATCAETCDDAVIAVGAAQRHVTGAGCLLRVRAGWPLPVPAVAFADRHARVLVVEEPLPFAEHLIREAAADRTRVRGRLTGHLPPEGSLSPDLLRRAWADPPGTWTDIAHKPDDQPPPRRYATLYAALAGLDVFVAADVGSSIRLCYPPYSAAEVALGLGSAVAVAGGAARTGRPAIGVIGDYALLHSGMESLLDTALRRLPVLVTVLANGTQAQTGGQPVPPVDLRRLAGALSIGVVDEWEHAALDVAATRRRLAGLLAGPLPALALVRDAA</sequence>
<evidence type="ECO:0000313" key="5">
    <source>
        <dbReference type="Proteomes" id="UP000242367"/>
    </source>
</evidence>
<protein>
    <submittedName>
        <fullName evidence="4">2-oxoacid ferredoxin oxidoreductase</fullName>
    </submittedName>
</protein>
<reference evidence="4 5" key="1">
    <citation type="journal article" date="2017" name="Chemistry">
        <title>Isolation, Biosynthesis and Chemical Modifications of Rubterolones A-F: Rare Tropolone Alkaloids from Actinomadura sp. 5-2.</title>
        <authorList>
            <person name="Guo H."/>
            <person name="Benndorf R."/>
            <person name="Leichnitz D."/>
            <person name="Klassen J.L."/>
            <person name="Vollmers J."/>
            <person name="Gorls H."/>
            <person name="Steinacker M."/>
            <person name="Weigel C."/>
            <person name="Dahse H.M."/>
            <person name="Kaster A.K."/>
            <person name="de Beer Z.W."/>
            <person name="Poulsen M."/>
            <person name="Beemelmanns C."/>
        </authorList>
    </citation>
    <scope>NUCLEOTIDE SEQUENCE [LARGE SCALE GENOMIC DNA]</scope>
    <source>
        <strain evidence="4 5">5-2</strain>
    </source>
</reference>
<evidence type="ECO:0000256" key="1">
    <source>
        <dbReference type="ARBA" id="ARBA00022723"/>
    </source>
</evidence>
<dbReference type="AlphaFoldDB" id="A0A2P4UNJ3"/>
<evidence type="ECO:0000313" key="4">
    <source>
        <dbReference type="EMBL" id="POM26616.1"/>
    </source>
</evidence>
<dbReference type="Gene3D" id="3.40.50.970">
    <property type="match status" value="2"/>
</dbReference>
<organism evidence="4 5">
    <name type="scientific">Actinomadura rubteroloni</name>
    <dbReference type="NCBI Taxonomy" id="1926885"/>
    <lineage>
        <taxon>Bacteria</taxon>
        <taxon>Bacillati</taxon>
        <taxon>Actinomycetota</taxon>
        <taxon>Actinomycetes</taxon>
        <taxon>Streptosporangiales</taxon>
        <taxon>Thermomonosporaceae</taxon>
        <taxon>Actinomadura</taxon>
    </lineage>
</organism>
<dbReference type="Proteomes" id="UP000242367">
    <property type="component" value="Unassembled WGS sequence"/>
</dbReference>
<name>A0A2P4UNJ3_9ACTN</name>
<accession>A0A2P4UNJ3</accession>
<keyword evidence="2" id="KW-0560">Oxidoreductase</keyword>